<feature type="compositionally biased region" description="Polar residues" evidence="1">
    <location>
        <begin position="1"/>
        <end position="13"/>
    </location>
</feature>
<name>A0ABY6V3Y6_BIOOC</name>
<evidence type="ECO:0000313" key="4">
    <source>
        <dbReference type="Proteomes" id="UP000766486"/>
    </source>
</evidence>
<comment type="caution">
    <text evidence="3">The sequence shown here is derived from an EMBL/GenBank/DDBJ whole genome shotgun (WGS) entry which is preliminary data.</text>
</comment>
<evidence type="ECO:0000313" key="3">
    <source>
        <dbReference type="EMBL" id="VUC37030.1"/>
    </source>
</evidence>
<proteinExistence type="predicted"/>
<reference evidence="3 4" key="1">
    <citation type="submission" date="2019-06" db="EMBL/GenBank/DDBJ databases">
        <authorList>
            <person name="Broberg M."/>
        </authorList>
    </citation>
    <scope>NUCLEOTIDE SEQUENCE [LARGE SCALE GENOMIC DNA]</scope>
</reference>
<accession>A0ABY6V3Y6</accession>
<protein>
    <recommendedName>
        <fullName evidence="2">Protein kinase domain-containing protein</fullName>
    </recommendedName>
</protein>
<organism evidence="3 4">
    <name type="scientific">Bionectria ochroleuca</name>
    <name type="common">Gliocladium roseum</name>
    <dbReference type="NCBI Taxonomy" id="29856"/>
    <lineage>
        <taxon>Eukaryota</taxon>
        <taxon>Fungi</taxon>
        <taxon>Dikarya</taxon>
        <taxon>Ascomycota</taxon>
        <taxon>Pezizomycotina</taxon>
        <taxon>Sordariomycetes</taxon>
        <taxon>Hypocreomycetidae</taxon>
        <taxon>Hypocreales</taxon>
        <taxon>Bionectriaceae</taxon>
        <taxon>Clonostachys</taxon>
    </lineage>
</organism>
<sequence>MAEDQTTQPNLVESTPVEDEMATPTVSSEIIHPGSLYGIYRQGTVLAITEHVPPKPFRPDYYDPSWHRSPADREEVAATGQLEWCLKCPQIETQPKEDAQQHSLTILGTLSVGYSRRSQVFKCQLDGNERIYVAKAFDPVFSMEYPADVTWAVDASYSTEAAAYEDIKSFGYDGKFSPTYHGSWTFNLPISKDASPEATSPNDARPVRMILMEYIKGLDFDEIFQVKVESLLSNDERLHLLNDIFKAKACLQFAGVLHRDPFPRNVILCGSSSTATDATTDPRAGKVVIIDFEHAVATRRPNCRYPAPREDRPINPIYRYWRHCPVEWGCLAPEPFFCNYGAWQRWMEHSWMNNPAFCQPDGMEIVPWARGTRVWFSEFE</sequence>
<dbReference type="PROSITE" id="PS50011">
    <property type="entry name" value="PROTEIN_KINASE_DOM"/>
    <property type="match status" value="1"/>
</dbReference>
<dbReference type="SUPFAM" id="SSF56112">
    <property type="entry name" value="Protein kinase-like (PK-like)"/>
    <property type="match status" value="1"/>
</dbReference>
<dbReference type="EMBL" id="CABFNS010000936">
    <property type="protein sequence ID" value="VUC37030.1"/>
    <property type="molecule type" value="Genomic_DNA"/>
</dbReference>
<feature type="domain" description="Protein kinase" evidence="2">
    <location>
        <begin position="101"/>
        <end position="380"/>
    </location>
</feature>
<dbReference type="Proteomes" id="UP000766486">
    <property type="component" value="Unassembled WGS sequence"/>
</dbReference>
<evidence type="ECO:0000256" key="1">
    <source>
        <dbReference type="SAM" id="MobiDB-lite"/>
    </source>
</evidence>
<gene>
    <name evidence="3" type="ORF">CLO192961_LOCUS462798</name>
</gene>
<dbReference type="InterPro" id="IPR011009">
    <property type="entry name" value="Kinase-like_dom_sf"/>
</dbReference>
<feature type="region of interest" description="Disordered" evidence="1">
    <location>
        <begin position="1"/>
        <end position="24"/>
    </location>
</feature>
<dbReference type="Gene3D" id="1.10.510.10">
    <property type="entry name" value="Transferase(Phosphotransferase) domain 1"/>
    <property type="match status" value="1"/>
</dbReference>
<dbReference type="InterPro" id="IPR000719">
    <property type="entry name" value="Prot_kinase_dom"/>
</dbReference>
<keyword evidence="4" id="KW-1185">Reference proteome</keyword>
<evidence type="ECO:0000259" key="2">
    <source>
        <dbReference type="PROSITE" id="PS50011"/>
    </source>
</evidence>